<organism evidence="2 3">
    <name type="scientific">Symbiodinium microadriaticum</name>
    <name type="common">Dinoflagellate</name>
    <name type="synonym">Zooxanthella microadriatica</name>
    <dbReference type="NCBI Taxonomy" id="2951"/>
    <lineage>
        <taxon>Eukaryota</taxon>
        <taxon>Sar</taxon>
        <taxon>Alveolata</taxon>
        <taxon>Dinophyceae</taxon>
        <taxon>Suessiales</taxon>
        <taxon>Symbiodiniaceae</taxon>
        <taxon>Symbiodinium</taxon>
    </lineage>
</organism>
<accession>A0A1Q9DGY2</accession>
<dbReference type="AlphaFoldDB" id="A0A1Q9DGY2"/>
<dbReference type="EMBL" id="LSRX01000541">
    <property type="protein sequence ID" value="OLP94448.1"/>
    <property type="molecule type" value="Genomic_DNA"/>
</dbReference>
<name>A0A1Q9DGY2_SYMMI</name>
<dbReference type="OrthoDB" id="10276837at2759"/>
<gene>
    <name evidence="2" type="ORF">AK812_SmicGene23536</name>
</gene>
<evidence type="ECO:0000313" key="3">
    <source>
        <dbReference type="Proteomes" id="UP000186817"/>
    </source>
</evidence>
<dbReference type="Proteomes" id="UP000186817">
    <property type="component" value="Unassembled WGS sequence"/>
</dbReference>
<feature type="compositionally biased region" description="Basic and acidic residues" evidence="1">
    <location>
        <begin position="9"/>
        <end position="21"/>
    </location>
</feature>
<comment type="caution">
    <text evidence="2">The sequence shown here is derived from an EMBL/GenBank/DDBJ whole genome shotgun (WGS) entry which is preliminary data.</text>
</comment>
<keyword evidence="3" id="KW-1185">Reference proteome</keyword>
<reference evidence="2 3" key="1">
    <citation type="submission" date="2016-02" db="EMBL/GenBank/DDBJ databases">
        <title>Genome analysis of coral dinoflagellate symbionts highlights evolutionary adaptations to a symbiotic lifestyle.</title>
        <authorList>
            <person name="Aranda M."/>
            <person name="Li Y."/>
            <person name="Liew Y.J."/>
            <person name="Baumgarten S."/>
            <person name="Simakov O."/>
            <person name="Wilson M."/>
            <person name="Piel J."/>
            <person name="Ashoor H."/>
            <person name="Bougouffa S."/>
            <person name="Bajic V.B."/>
            <person name="Ryu T."/>
            <person name="Ravasi T."/>
            <person name="Bayer T."/>
            <person name="Micklem G."/>
            <person name="Kim H."/>
            <person name="Bhak J."/>
            <person name="Lajeunesse T.C."/>
            <person name="Voolstra C.R."/>
        </authorList>
    </citation>
    <scope>NUCLEOTIDE SEQUENCE [LARGE SCALE GENOMIC DNA]</scope>
    <source>
        <strain evidence="2 3">CCMP2467</strain>
    </source>
</reference>
<proteinExistence type="predicted"/>
<feature type="region of interest" description="Disordered" evidence="1">
    <location>
        <begin position="9"/>
        <end position="36"/>
    </location>
</feature>
<evidence type="ECO:0000313" key="2">
    <source>
        <dbReference type="EMBL" id="OLP94448.1"/>
    </source>
</evidence>
<sequence length="207" mass="22646">MKEVVLAKLGTEEQLEKEAAREGGLPHGSQVTPSYKNSYVSSGRLLRAMLEAAGDPDGDFLRQASLAWVPNYGSVEDHKEFARAKFEEDVEEEDATDVAFSVVGDIAKVGTEEEVPRDPATQTVYVNKVMDMLLYADDLEPGGSLVAKTRGDSEWNETEYPTWKPGLSLKACYTLAPEGDVKKTSRVSIGRLLDHAADYFKELGVAA</sequence>
<protein>
    <submittedName>
        <fullName evidence="2">Uncharacterized protein</fullName>
    </submittedName>
</protein>
<evidence type="ECO:0000256" key="1">
    <source>
        <dbReference type="SAM" id="MobiDB-lite"/>
    </source>
</evidence>